<dbReference type="Proteomes" id="UP000503840">
    <property type="component" value="Unassembled WGS sequence"/>
</dbReference>
<dbReference type="Gene3D" id="2.40.30.170">
    <property type="match status" value="1"/>
</dbReference>
<dbReference type="GO" id="GO:0030288">
    <property type="term" value="C:outer membrane-bounded periplasmic space"/>
    <property type="evidence" value="ECO:0007669"/>
    <property type="project" value="TreeGrafter"/>
</dbReference>
<reference evidence="8 9" key="1">
    <citation type="submission" date="2020-05" db="EMBL/GenBank/DDBJ databases">
        <title>Draft genome sequence of Desulfovibrio sp. strain HN2T.</title>
        <authorList>
            <person name="Ueno A."/>
            <person name="Tamazawa S."/>
            <person name="Tamamura S."/>
            <person name="Murakami T."/>
            <person name="Kiyama T."/>
            <person name="Inomata H."/>
            <person name="Amano Y."/>
            <person name="Miyakawa K."/>
            <person name="Tamaki H."/>
            <person name="Naganuma T."/>
            <person name="Kaneko K."/>
        </authorList>
    </citation>
    <scope>NUCLEOTIDE SEQUENCE [LARGE SCALE GENOMIC DNA]</scope>
    <source>
        <strain evidence="8 9">HN2</strain>
    </source>
</reference>
<dbReference type="EMBL" id="BLVO01000012">
    <property type="protein sequence ID" value="GFM32497.1"/>
    <property type="molecule type" value="Genomic_DNA"/>
</dbReference>
<dbReference type="SUPFAM" id="SSF111369">
    <property type="entry name" value="HlyD-like secretion proteins"/>
    <property type="match status" value="1"/>
</dbReference>
<dbReference type="InterPro" id="IPR045800">
    <property type="entry name" value="HMBD"/>
</dbReference>
<evidence type="ECO:0000313" key="8">
    <source>
        <dbReference type="EMBL" id="GFM32497.1"/>
    </source>
</evidence>
<dbReference type="GO" id="GO:0022857">
    <property type="term" value="F:transmembrane transporter activity"/>
    <property type="evidence" value="ECO:0007669"/>
    <property type="project" value="InterPro"/>
</dbReference>
<keyword evidence="3" id="KW-1133">Transmembrane helix</keyword>
<dbReference type="GO" id="GO:0016020">
    <property type="term" value="C:membrane"/>
    <property type="evidence" value="ECO:0007669"/>
    <property type="project" value="InterPro"/>
</dbReference>
<evidence type="ECO:0000256" key="3">
    <source>
        <dbReference type="SAM" id="Phobius"/>
    </source>
</evidence>
<dbReference type="InterPro" id="IPR058790">
    <property type="entry name" value="BSH_CusB"/>
</dbReference>
<dbReference type="Pfam" id="PF19335">
    <property type="entry name" value="HMBD"/>
    <property type="match status" value="1"/>
</dbReference>
<accession>A0A7J0BFK9</accession>
<evidence type="ECO:0008006" key="10">
    <source>
        <dbReference type="Google" id="ProtNLM"/>
    </source>
</evidence>
<comment type="similarity">
    <text evidence="1">Belongs to the membrane fusion protein (MFP) (TC 8.A.1) family.</text>
</comment>
<keyword evidence="3" id="KW-0472">Membrane</keyword>
<dbReference type="GO" id="GO:0060003">
    <property type="term" value="P:copper ion export"/>
    <property type="evidence" value="ECO:0007669"/>
    <property type="project" value="TreeGrafter"/>
</dbReference>
<dbReference type="FunFam" id="2.40.30.170:FF:000010">
    <property type="entry name" value="Efflux RND transporter periplasmic adaptor subunit"/>
    <property type="match status" value="1"/>
</dbReference>
<dbReference type="InterPro" id="IPR006143">
    <property type="entry name" value="RND_pump_MFP"/>
</dbReference>
<dbReference type="InterPro" id="IPR021782">
    <property type="entry name" value="DUF3347"/>
</dbReference>
<feature type="domain" description="Heavy metal binding" evidence="5">
    <location>
        <begin position="62"/>
        <end position="88"/>
    </location>
</feature>
<evidence type="ECO:0000256" key="1">
    <source>
        <dbReference type="ARBA" id="ARBA00009477"/>
    </source>
</evidence>
<dbReference type="AlphaFoldDB" id="A0A7J0BFK9"/>
<organism evidence="8 9">
    <name type="scientific">Desulfovibrio subterraneus</name>
    <dbReference type="NCBI Taxonomy" id="2718620"/>
    <lineage>
        <taxon>Bacteria</taxon>
        <taxon>Pseudomonadati</taxon>
        <taxon>Thermodesulfobacteriota</taxon>
        <taxon>Desulfovibrionia</taxon>
        <taxon>Desulfovibrionales</taxon>
        <taxon>Desulfovibrionaceae</taxon>
        <taxon>Desulfovibrio</taxon>
    </lineage>
</organism>
<evidence type="ECO:0000259" key="7">
    <source>
        <dbReference type="Pfam" id="PF25954"/>
    </source>
</evidence>
<dbReference type="NCBIfam" id="TIGR01730">
    <property type="entry name" value="RND_mfp"/>
    <property type="match status" value="1"/>
</dbReference>
<keyword evidence="9" id="KW-1185">Reference proteome</keyword>
<gene>
    <name evidence="8" type="ORF">DSM101010T_08620</name>
</gene>
<dbReference type="InterPro" id="IPR058792">
    <property type="entry name" value="Beta-barrel_RND_2"/>
</dbReference>
<evidence type="ECO:0000256" key="2">
    <source>
        <dbReference type="ARBA" id="ARBA00022448"/>
    </source>
</evidence>
<keyword evidence="3" id="KW-0812">Transmembrane</keyword>
<evidence type="ECO:0000259" key="4">
    <source>
        <dbReference type="Pfam" id="PF11827"/>
    </source>
</evidence>
<dbReference type="PANTHER" id="PTHR30097">
    <property type="entry name" value="CATION EFFLUX SYSTEM PROTEIN CUSB"/>
    <property type="match status" value="1"/>
</dbReference>
<dbReference type="Pfam" id="PF25954">
    <property type="entry name" value="Beta-barrel_RND_2"/>
    <property type="match status" value="1"/>
</dbReference>
<proteinExistence type="inferred from homology"/>
<dbReference type="PANTHER" id="PTHR30097:SF15">
    <property type="entry name" value="CATION EFFLUX SYSTEM PROTEIN CUSB"/>
    <property type="match status" value="1"/>
</dbReference>
<sequence length="750" mass="80973">MPLLTTIRRYKWIAPLLGGLIIIVAVALYFRGHKQAPVTEKTLSEHKDHGLERSTDAAGRVVWTCSMHPQIQLPEPGKCPICFMDLIKLELDANRAAAQSLRQVEMNADSRKLAEIVVTPVRKQSVALDVRMVGKVEYDETRVGSITAWMGGRIDKLYVDSTGSVVQRGQAMASIYSPELLTAQAELLQAAKAMNDAQSTNLDLVRRTAQRTLEASKEKLRLLGLSKTQVDTVVANGKPSDHITLHAPQGGIVIRKDVVEGMYVQTGMPIYTIADLSHVWVVLEAYESDLPWIKKGLEVTFAAEAYPGRNYQGRIVYIDPMVNPKTRTVDVRLEVPNGDASLKPGMFVQAVQRIGGKQAQATTGKEDPLVIPVSAPLITGKRAVVYVQAKDKPGTFIGREVVLGPRAGETYIVRSGLSEGELVVSRGAFKIDSALQIQAKPSMMNPGSAEAPMQHAHGLAPGSLNSPMTDSMPQPTAIYEAPPLLLSKLSFIGGQIGKIDAALRASDVDGAKALYTDMNANLLSLMDSVEQNAMLEGDAKLAWKEFSMLLANDAVLGSEARDFKRLHEVHALTHTHYANLASEFGVPEAAGGMAPQPFRQQIGGVFNAYTPIAEALGKDDAAAAQKALPALTAALAAADSSLLDEAGLATWNKALGRMQEGMKAMTEADGTTPEGMNALRAGFENLSLGLTAAVMQLGIRADGPVYELYCPMAFDSKGASWLQKDEDIRNPYFGAAMYKCGEVTRQLKDK</sequence>
<dbReference type="InterPro" id="IPR051909">
    <property type="entry name" value="MFP_Cation_Efflux"/>
</dbReference>
<keyword evidence="2" id="KW-0813">Transport</keyword>
<name>A0A7J0BFK9_9BACT</name>
<feature type="transmembrane region" description="Helical" evidence="3">
    <location>
        <begin position="12"/>
        <end position="30"/>
    </location>
</feature>
<dbReference type="GO" id="GO:0015679">
    <property type="term" value="P:plasma membrane copper ion transport"/>
    <property type="evidence" value="ECO:0007669"/>
    <property type="project" value="TreeGrafter"/>
</dbReference>
<dbReference type="Pfam" id="PF25919">
    <property type="entry name" value="BSH_CusB"/>
    <property type="match status" value="1"/>
</dbReference>
<comment type="caution">
    <text evidence="8">The sequence shown here is derived from an EMBL/GenBank/DDBJ whole genome shotgun (WGS) entry which is preliminary data.</text>
</comment>
<evidence type="ECO:0000259" key="6">
    <source>
        <dbReference type="Pfam" id="PF25919"/>
    </source>
</evidence>
<dbReference type="Pfam" id="PF11827">
    <property type="entry name" value="DUF3347"/>
    <property type="match status" value="1"/>
</dbReference>
<dbReference type="GO" id="GO:0046914">
    <property type="term" value="F:transition metal ion binding"/>
    <property type="evidence" value="ECO:0007669"/>
    <property type="project" value="TreeGrafter"/>
</dbReference>
<dbReference type="Gene3D" id="2.40.420.20">
    <property type="match status" value="1"/>
</dbReference>
<feature type="domain" description="DUF3347" evidence="4">
    <location>
        <begin position="605"/>
        <end position="698"/>
    </location>
</feature>
<feature type="domain" description="CusB-like beta-barrel" evidence="7">
    <location>
        <begin position="279"/>
        <end position="350"/>
    </location>
</feature>
<evidence type="ECO:0000259" key="5">
    <source>
        <dbReference type="Pfam" id="PF19335"/>
    </source>
</evidence>
<evidence type="ECO:0000313" key="9">
    <source>
        <dbReference type="Proteomes" id="UP000503840"/>
    </source>
</evidence>
<protein>
    <recommendedName>
        <fullName evidence="10">Co/Zn/Cd efflux system membrane fusion protein</fullName>
    </recommendedName>
</protein>
<feature type="domain" description="CusB-like barrel-sandwich hybrid" evidence="6">
    <location>
        <begin position="146"/>
        <end position="274"/>
    </location>
</feature>
<dbReference type="RefSeq" id="WP_174404201.1">
    <property type="nucleotide sequence ID" value="NZ_BLVO01000012.1"/>
</dbReference>